<dbReference type="Pfam" id="PF07992">
    <property type="entry name" value="Pyr_redox_2"/>
    <property type="match status" value="1"/>
</dbReference>
<proteinExistence type="inferred from homology"/>
<dbReference type="Gene3D" id="3.50.50.100">
    <property type="match status" value="1"/>
</dbReference>
<dbReference type="STRING" id="390640.SAMN04488034_10819"/>
<dbReference type="InterPro" id="IPR054585">
    <property type="entry name" value="NDH2-like_C"/>
</dbReference>
<feature type="transmembrane region" description="Helical" evidence="9">
    <location>
        <begin position="374"/>
        <end position="392"/>
    </location>
</feature>
<dbReference type="RefSeq" id="WP_093113925.1">
    <property type="nucleotide sequence ID" value="NZ_FNGG01000008.1"/>
</dbReference>
<evidence type="ECO:0000256" key="6">
    <source>
        <dbReference type="ARBA" id="ARBA00023002"/>
    </source>
</evidence>
<dbReference type="PANTHER" id="PTHR43706">
    <property type="entry name" value="NADH DEHYDROGENASE"/>
    <property type="match status" value="1"/>
</dbReference>
<dbReference type="InterPro" id="IPR036188">
    <property type="entry name" value="FAD/NAD-bd_sf"/>
</dbReference>
<dbReference type="Pfam" id="PF22366">
    <property type="entry name" value="NDH2_C"/>
    <property type="match status" value="1"/>
</dbReference>
<feature type="domain" description="External alternative NADH-ubiquinone oxidoreductase-like C-terminal" evidence="11">
    <location>
        <begin position="354"/>
        <end position="407"/>
    </location>
</feature>
<evidence type="ECO:0000259" key="11">
    <source>
        <dbReference type="Pfam" id="PF22366"/>
    </source>
</evidence>
<comment type="catalytic activity">
    <reaction evidence="8">
        <text>a quinone + NADH + H(+) = a quinol + NAD(+)</text>
        <dbReference type="Rhea" id="RHEA:46160"/>
        <dbReference type="ChEBI" id="CHEBI:15378"/>
        <dbReference type="ChEBI" id="CHEBI:24646"/>
        <dbReference type="ChEBI" id="CHEBI:57540"/>
        <dbReference type="ChEBI" id="CHEBI:57945"/>
        <dbReference type="ChEBI" id="CHEBI:132124"/>
        <dbReference type="EC" id="1.6.5.9"/>
    </reaction>
</comment>
<keyword evidence="7" id="KW-0520">NAD</keyword>
<evidence type="ECO:0000256" key="4">
    <source>
        <dbReference type="ARBA" id="ARBA00022827"/>
    </source>
</evidence>
<keyword evidence="6" id="KW-0560">Oxidoreductase</keyword>
<keyword evidence="9" id="KW-1133">Transmembrane helix</keyword>
<protein>
    <recommendedName>
        <fullName evidence="2">NADH:ubiquinone reductase (non-electrogenic)</fullName>
        <ecNumber evidence="2">1.6.5.9</ecNumber>
    </recommendedName>
</protein>
<evidence type="ECO:0000256" key="1">
    <source>
        <dbReference type="ARBA" id="ARBA00005272"/>
    </source>
</evidence>
<dbReference type="OrthoDB" id="9781621at2"/>
<keyword evidence="4" id="KW-0274">FAD</keyword>
<evidence type="ECO:0000256" key="8">
    <source>
        <dbReference type="ARBA" id="ARBA00047599"/>
    </source>
</evidence>
<keyword evidence="9" id="KW-0812">Transmembrane</keyword>
<dbReference type="EMBL" id="FNUG01000008">
    <property type="protein sequence ID" value="SEF07893.1"/>
    <property type="molecule type" value="Genomic_DNA"/>
</dbReference>
<sequence>MNIPISENPRVVIVGGGFAGISLAKHLLKEKLQVVLLDRNNYHTFQPLLYQVSTSGLEPDSIAYPLRKITRHSKDGYFRLAEVQQIVPEENLIKTSIGDLSYDYLVLATGSKTNFFGNESIEEHGMWMKTIPQALNIRSLILENLEQAVITEDPVKRKALLNFVVAGAGPTGVELCGAIAEVRNHIVPRDFRDLDTNEIQIHLIEGLDRVLPPMSEKASEKAYKFLKELGVEIHLNTMVQEYNGETVTTNKEGLNFKTATFIWAAGVAGAPVEGLNASAVVDKADRYEVNVFNQVTGYENIFAIGDIALMRNEKYPKGHPMVAQPAIQQGRNLAKNIKRLLKKEELVPFEYNDKGTMATVGRNKAVVDLGKMRFGGFFAWFLWMFIHLYFLVGFRNRIVTFFNWIYNYVNYDKASRLIIRPFKSNKKNLEVDQKKV</sequence>
<gene>
    <name evidence="12" type="ORF">SAMN04488034_10819</name>
</gene>
<evidence type="ECO:0000256" key="9">
    <source>
        <dbReference type="SAM" id="Phobius"/>
    </source>
</evidence>
<evidence type="ECO:0000256" key="7">
    <source>
        <dbReference type="ARBA" id="ARBA00023027"/>
    </source>
</evidence>
<evidence type="ECO:0000313" key="12">
    <source>
        <dbReference type="EMBL" id="SEF07893.1"/>
    </source>
</evidence>
<evidence type="ECO:0000256" key="3">
    <source>
        <dbReference type="ARBA" id="ARBA00022630"/>
    </source>
</evidence>
<keyword evidence="5" id="KW-0809">Transit peptide</keyword>
<dbReference type="EC" id="1.6.5.9" evidence="2"/>
<evidence type="ECO:0000259" key="10">
    <source>
        <dbReference type="Pfam" id="PF07992"/>
    </source>
</evidence>
<organism evidence="12 13">
    <name type="scientific">Salinimicrobium catena</name>
    <dbReference type="NCBI Taxonomy" id="390640"/>
    <lineage>
        <taxon>Bacteria</taxon>
        <taxon>Pseudomonadati</taxon>
        <taxon>Bacteroidota</taxon>
        <taxon>Flavobacteriia</taxon>
        <taxon>Flavobacteriales</taxon>
        <taxon>Flavobacteriaceae</taxon>
        <taxon>Salinimicrobium</taxon>
    </lineage>
</organism>
<dbReference type="AlphaFoldDB" id="A0A1H5P1U7"/>
<dbReference type="PRINTS" id="PR00368">
    <property type="entry name" value="FADPNR"/>
</dbReference>
<dbReference type="PRINTS" id="PR00469">
    <property type="entry name" value="PNDRDTASEII"/>
</dbReference>
<dbReference type="PANTHER" id="PTHR43706:SF47">
    <property type="entry name" value="EXTERNAL NADH-UBIQUINONE OXIDOREDUCTASE 1, MITOCHONDRIAL-RELATED"/>
    <property type="match status" value="1"/>
</dbReference>
<name>A0A1H5P1U7_9FLAO</name>
<keyword evidence="9" id="KW-0472">Membrane</keyword>
<evidence type="ECO:0000256" key="2">
    <source>
        <dbReference type="ARBA" id="ARBA00012637"/>
    </source>
</evidence>
<dbReference type="InterPro" id="IPR045024">
    <property type="entry name" value="NDH-2"/>
</dbReference>
<dbReference type="SUPFAM" id="SSF51905">
    <property type="entry name" value="FAD/NAD(P)-binding domain"/>
    <property type="match status" value="1"/>
</dbReference>
<dbReference type="InterPro" id="IPR023753">
    <property type="entry name" value="FAD/NAD-binding_dom"/>
</dbReference>
<feature type="domain" description="FAD/NAD(P)-binding" evidence="10">
    <location>
        <begin position="10"/>
        <end position="330"/>
    </location>
</feature>
<dbReference type="Proteomes" id="UP000199448">
    <property type="component" value="Unassembled WGS sequence"/>
</dbReference>
<accession>A0A1H5P1U7</accession>
<evidence type="ECO:0000313" key="13">
    <source>
        <dbReference type="Proteomes" id="UP000199448"/>
    </source>
</evidence>
<keyword evidence="13" id="KW-1185">Reference proteome</keyword>
<dbReference type="GO" id="GO:0050136">
    <property type="term" value="F:NADH dehydrogenase (quinone) (non-electrogenic) activity"/>
    <property type="evidence" value="ECO:0007669"/>
    <property type="project" value="UniProtKB-EC"/>
</dbReference>
<reference evidence="12 13" key="1">
    <citation type="submission" date="2016-10" db="EMBL/GenBank/DDBJ databases">
        <authorList>
            <person name="de Groot N.N."/>
        </authorList>
    </citation>
    <scope>NUCLEOTIDE SEQUENCE [LARGE SCALE GENOMIC DNA]</scope>
    <source>
        <strain evidence="12 13">DSM 23553</strain>
    </source>
</reference>
<evidence type="ECO:0000256" key="5">
    <source>
        <dbReference type="ARBA" id="ARBA00022946"/>
    </source>
</evidence>
<comment type="similarity">
    <text evidence="1">Belongs to the NADH dehydrogenase family.</text>
</comment>
<keyword evidence="3" id="KW-0285">Flavoprotein</keyword>